<sequence length="158" mass="16840">MKKLFVAVCALGLVSLAHAQTAPATPNNAATQQQDFSKVIEVTDVDHDFGKIPYGKPVEYEVTLKNISSDSVKLLNVQAGCGCTTPKWEAGPYAPGESFKIKLGFNGMTKGNFTKYVTVFLTNGLSKQLKFHGETYEAPDNAAPANGTVGQLKPSGSK</sequence>
<evidence type="ECO:0000313" key="2">
    <source>
        <dbReference type="EMBL" id="TKK65684.1"/>
    </source>
</evidence>
<name>A0A4U3KVR2_9BACT</name>
<feature type="signal peptide" evidence="1">
    <location>
        <begin position="1"/>
        <end position="19"/>
    </location>
</feature>
<dbReference type="Gene3D" id="2.60.40.10">
    <property type="entry name" value="Immunoglobulins"/>
    <property type="match status" value="1"/>
</dbReference>
<dbReference type="InterPro" id="IPR011467">
    <property type="entry name" value="DUF1573"/>
</dbReference>
<dbReference type="EMBL" id="SZQL01000019">
    <property type="protein sequence ID" value="TKK65684.1"/>
    <property type="molecule type" value="Genomic_DNA"/>
</dbReference>
<dbReference type="RefSeq" id="WP_137263453.1">
    <property type="nucleotide sequence ID" value="NZ_SZQL01000019.1"/>
</dbReference>
<accession>A0A4U3KVR2</accession>
<protein>
    <submittedName>
        <fullName evidence="2">DUF1573 domain-containing protein</fullName>
    </submittedName>
</protein>
<dbReference type="AlphaFoldDB" id="A0A4U3KVR2"/>
<dbReference type="OrthoDB" id="826619at2"/>
<dbReference type="PANTHER" id="PTHR37833">
    <property type="entry name" value="LIPOPROTEIN-RELATED"/>
    <property type="match status" value="1"/>
</dbReference>
<comment type="caution">
    <text evidence="2">The sequence shown here is derived from an EMBL/GenBank/DDBJ whole genome shotgun (WGS) entry which is preliminary data.</text>
</comment>
<reference evidence="2 3" key="1">
    <citation type="submission" date="2019-05" db="EMBL/GenBank/DDBJ databases">
        <title>Panacibacter sp. strain 17mud1-8 Genome sequencing and assembly.</title>
        <authorList>
            <person name="Chhetri G."/>
        </authorList>
    </citation>
    <scope>NUCLEOTIDE SEQUENCE [LARGE SCALE GENOMIC DNA]</scope>
    <source>
        <strain evidence="2 3">17mud1-8</strain>
    </source>
</reference>
<evidence type="ECO:0000256" key="1">
    <source>
        <dbReference type="SAM" id="SignalP"/>
    </source>
</evidence>
<keyword evidence="3" id="KW-1185">Reference proteome</keyword>
<proteinExistence type="predicted"/>
<dbReference type="PANTHER" id="PTHR37833:SF1">
    <property type="entry name" value="SIGNAL PEPTIDE PROTEIN"/>
    <property type="match status" value="1"/>
</dbReference>
<dbReference type="Pfam" id="PF07610">
    <property type="entry name" value="DUF1573"/>
    <property type="match status" value="1"/>
</dbReference>
<gene>
    <name evidence="2" type="ORF">FC093_19305</name>
</gene>
<dbReference type="InterPro" id="IPR013783">
    <property type="entry name" value="Ig-like_fold"/>
</dbReference>
<organism evidence="2 3">
    <name type="scientific">Ilyomonas limi</name>
    <dbReference type="NCBI Taxonomy" id="2575867"/>
    <lineage>
        <taxon>Bacteria</taxon>
        <taxon>Pseudomonadati</taxon>
        <taxon>Bacteroidota</taxon>
        <taxon>Chitinophagia</taxon>
        <taxon>Chitinophagales</taxon>
        <taxon>Chitinophagaceae</taxon>
        <taxon>Ilyomonas</taxon>
    </lineage>
</organism>
<keyword evidence="1" id="KW-0732">Signal</keyword>
<feature type="chain" id="PRO_5020190706" evidence="1">
    <location>
        <begin position="20"/>
        <end position="158"/>
    </location>
</feature>
<dbReference type="Proteomes" id="UP000305848">
    <property type="component" value="Unassembled WGS sequence"/>
</dbReference>
<evidence type="ECO:0000313" key="3">
    <source>
        <dbReference type="Proteomes" id="UP000305848"/>
    </source>
</evidence>